<protein>
    <submittedName>
        <fullName evidence="2">Putative secreted peptide</fullName>
    </submittedName>
</protein>
<reference evidence="2" key="1">
    <citation type="submission" date="2018-01" db="EMBL/GenBank/DDBJ databases">
        <title>An insight into the sialome of Amazonian anophelines.</title>
        <authorList>
            <person name="Ribeiro J.M."/>
            <person name="Scarpassa V."/>
            <person name="Calvo E."/>
        </authorList>
    </citation>
    <scope>NUCLEOTIDE SEQUENCE</scope>
    <source>
        <tissue evidence="2">Salivary glands</tissue>
    </source>
</reference>
<dbReference type="EMBL" id="GGFM01012036">
    <property type="protein sequence ID" value="MBW32787.1"/>
    <property type="molecule type" value="Transcribed_RNA"/>
</dbReference>
<proteinExistence type="predicted"/>
<keyword evidence="1" id="KW-1133">Transmembrane helix</keyword>
<evidence type="ECO:0000256" key="1">
    <source>
        <dbReference type="SAM" id="Phobius"/>
    </source>
</evidence>
<keyword evidence="1" id="KW-0472">Membrane</keyword>
<name>A0A2M3ZW46_9DIPT</name>
<feature type="transmembrane region" description="Helical" evidence="1">
    <location>
        <begin position="21"/>
        <end position="38"/>
    </location>
</feature>
<dbReference type="AlphaFoldDB" id="A0A2M3ZW46"/>
<organism evidence="2">
    <name type="scientific">Anopheles braziliensis</name>
    <dbReference type="NCBI Taxonomy" id="58242"/>
    <lineage>
        <taxon>Eukaryota</taxon>
        <taxon>Metazoa</taxon>
        <taxon>Ecdysozoa</taxon>
        <taxon>Arthropoda</taxon>
        <taxon>Hexapoda</taxon>
        <taxon>Insecta</taxon>
        <taxon>Pterygota</taxon>
        <taxon>Neoptera</taxon>
        <taxon>Endopterygota</taxon>
        <taxon>Diptera</taxon>
        <taxon>Nematocera</taxon>
        <taxon>Culicoidea</taxon>
        <taxon>Culicidae</taxon>
        <taxon>Anophelinae</taxon>
        <taxon>Anopheles</taxon>
    </lineage>
</organism>
<accession>A0A2M3ZW46</accession>
<evidence type="ECO:0000313" key="2">
    <source>
        <dbReference type="EMBL" id="MBW32787.1"/>
    </source>
</evidence>
<keyword evidence="1" id="KW-0812">Transmembrane</keyword>
<sequence length="70" mass="7729">MMRLRNALKTLSSYRSCTGMMLLLPIGLCSACGMYLSVSSSYMIVGRLFFVGSTMIVSSCAQKSSMWEKL</sequence>